<keyword evidence="2" id="KW-1185">Reference proteome</keyword>
<dbReference type="AlphaFoldDB" id="A0A920CE96"/>
<accession>A0A920CE96</accession>
<dbReference type="EMBL" id="BORQ01000011">
    <property type="protein sequence ID" value="GIO34618.1"/>
    <property type="molecule type" value="Genomic_DNA"/>
</dbReference>
<gene>
    <name evidence="1" type="ORF">J2TS6_57590</name>
</gene>
<organism evidence="1 2">
    <name type="scientific">Paenibacillus albilobatus</name>
    <dbReference type="NCBI Taxonomy" id="2716884"/>
    <lineage>
        <taxon>Bacteria</taxon>
        <taxon>Bacillati</taxon>
        <taxon>Bacillota</taxon>
        <taxon>Bacilli</taxon>
        <taxon>Bacillales</taxon>
        <taxon>Paenibacillaceae</taxon>
        <taxon>Paenibacillus</taxon>
    </lineage>
</organism>
<dbReference type="Proteomes" id="UP000679779">
    <property type="component" value="Unassembled WGS sequence"/>
</dbReference>
<proteinExistence type="predicted"/>
<reference evidence="1" key="1">
    <citation type="submission" date="2021-03" db="EMBL/GenBank/DDBJ databases">
        <title>Antimicrobial resistance genes in bacteria isolated from Japanese honey, and their potential for conferring macrolide and lincosamide resistance in the American foulbrood pathogen Paenibacillus larvae.</title>
        <authorList>
            <person name="Okamoto M."/>
            <person name="Kumagai M."/>
            <person name="Kanamori H."/>
            <person name="Takamatsu D."/>
        </authorList>
    </citation>
    <scope>NUCLEOTIDE SEQUENCE</scope>
    <source>
        <strain evidence="1">J2TS6</strain>
    </source>
</reference>
<evidence type="ECO:0000313" key="2">
    <source>
        <dbReference type="Proteomes" id="UP000679779"/>
    </source>
</evidence>
<dbReference type="RefSeq" id="WP_160044898.1">
    <property type="nucleotide sequence ID" value="NZ_BORQ01000011.1"/>
</dbReference>
<name>A0A920CE96_9BACL</name>
<evidence type="ECO:0000313" key="1">
    <source>
        <dbReference type="EMBL" id="GIO34618.1"/>
    </source>
</evidence>
<protein>
    <submittedName>
        <fullName evidence="1">Uncharacterized protein</fullName>
    </submittedName>
</protein>
<sequence length="495" mass="57806">MNKEEVMLDAIFQNAIRFLNISIDEIIVSDFSEMNNVVKTSVLIQMTVELSLKYAIAYNMGKISIKKILTEKYKNHTIDEIYEEFLKNALKVDSFERLKNHIKHIPIFKFNKNEEIEKMEQFQKIRNRLLHFSYHFTSNEISNAKENFIYIIFKIVFPLLYEGYSVESLDYLAPSDFIKVYVGTKKFEKIRSMDEYKKVMLNIADTLKNKGEITIGRCIYCHETSWIKEIGKCILCESDDQDAVLLRCPACKENKSVLYDSLNMENNNNASTGMCISCNMKMSVIKCKKCGRYNVYEDDIAFICAIEGLDESVCDMDCDLISKKNKIPSQYAFVLPAIVISDCIHNNEISVLNNNKNIPKILGKKSEHSYILNNDVDYAVLEGISYLVNQEYISLNIKKEEILERVYRLIEEEYNNGSFSEITGLYERLFFSVHGEETGKKFDEILNNLVQRHFKELTQEEYKILYECRDNLDIDTKIFFGMYKNNKLVRPSEIK</sequence>
<comment type="caution">
    <text evidence="1">The sequence shown here is derived from an EMBL/GenBank/DDBJ whole genome shotgun (WGS) entry which is preliminary data.</text>
</comment>